<feature type="transmembrane region" description="Helical" evidence="2">
    <location>
        <begin position="52"/>
        <end position="70"/>
    </location>
</feature>
<evidence type="ECO:0000256" key="2">
    <source>
        <dbReference type="SAM" id="Phobius"/>
    </source>
</evidence>
<accession>A0A1G9Q1P9</accession>
<feature type="transmembrane region" description="Helical" evidence="2">
    <location>
        <begin position="161"/>
        <end position="178"/>
    </location>
</feature>
<evidence type="ECO:0008006" key="5">
    <source>
        <dbReference type="Google" id="ProtNLM"/>
    </source>
</evidence>
<feature type="transmembrane region" description="Helical" evidence="2">
    <location>
        <begin position="426"/>
        <end position="450"/>
    </location>
</feature>
<sequence>MTAGRLSGLAHVQQVTDMAVGASHMTVPREPGDSSGQPGPGRRGRWQLPSPVTAGALLLAALPLLLLAAAGRLGRHVRPSADEWCFLPVVRDQGIGGMIGKFYVTDNGRVGNGLLVGLYAQFPVAGHQWYAALSTLLVLAVSWALVVLLLRRARLAAPRGLALLVAAAVTAVFLLATPNTYKTLYWPAGSVSHTVAPVLACAAVLPALVARARRSRVAALAVVAAAGVFTGTLSEETSVVALVVLGGLLLLGRRLVTDRAWPFVRTWALTGAAGIAVGTAVLMTSPGSRRRRERFGAETTSILAPDSLLASARGFARIAESVLTTWEYGGVLAAGVVLGLLVRPARTGAGAAVLRPCRPLPLACAGVLAVLVSGYLCTVVTYPVFGPRVVTAARTWNDYLFLYVLVLAGLGALLGRALRRRSARPWTVAAAAVSAVLYAASVVGLAVPLYHLGQDMRVRAGQWDRQDASLRAAAARGAEVAPYTPTPVAGILEPFRAGGRIAWPARCVAEYYRLDRITRSTRVP</sequence>
<dbReference type="Proteomes" id="UP000199063">
    <property type="component" value="Unassembled WGS sequence"/>
</dbReference>
<evidence type="ECO:0000313" key="4">
    <source>
        <dbReference type="Proteomes" id="UP000199063"/>
    </source>
</evidence>
<reference evidence="4" key="1">
    <citation type="submission" date="2016-10" db="EMBL/GenBank/DDBJ databases">
        <authorList>
            <person name="Varghese N."/>
            <person name="Submissions S."/>
        </authorList>
    </citation>
    <scope>NUCLEOTIDE SEQUENCE [LARGE SCALE GENOMIC DNA]</scope>
    <source>
        <strain evidence="4">CGMCC 4.7042</strain>
    </source>
</reference>
<feature type="transmembrane region" description="Helical" evidence="2">
    <location>
        <begin position="239"/>
        <end position="256"/>
    </location>
</feature>
<evidence type="ECO:0000313" key="3">
    <source>
        <dbReference type="EMBL" id="SDM04968.1"/>
    </source>
</evidence>
<proteinExistence type="predicted"/>
<evidence type="ECO:0000256" key="1">
    <source>
        <dbReference type="SAM" id="MobiDB-lite"/>
    </source>
</evidence>
<keyword evidence="4" id="KW-1185">Reference proteome</keyword>
<organism evidence="3 4">
    <name type="scientific">Streptomyces wuyuanensis</name>
    <dbReference type="NCBI Taxonomy" id="1196353"/>
    <lineage>
        <taxon>Bacteria</taxon>
        <taxon>Bacillati</taxon>
        <taxon>Actinomycetota</taxon>
        <taxon>Actinomycetes</taxon>
        <taxon>Kitasatosporales</taxon>
        <taxon>Streptomycetaceae</taxon>
        <taxon>Streptomyces</taxon>
    </lineage>
</organism>
<feature type="transmembrane region" description="Helical" evidence="2">
    <location>
        <begin position="396"/>
        <end position="414"/>
    </location>
</feature>
<feature type="transmembrane region" description="Helical" evidence="2">
    <location>
        <begin position="362"/>
        <end position="384"/>
    </location>
</feature>
<name>A0A1G9Q1P9_9ACTN</name>
<feature type="transmembrane region" description="Helical" evidence="2">
    <location>
        <begin position="129"/>
        <end position="149"/>
    </location>
</feature>
<protein>
    <recommendedName>
        <fullName evidence="5">4-amino-4-deoxy-L-arabinose transferase</fullName>
    </recommendedName>
</protein>
<keyword evidence="2" id="KW-0472">Membrane</keyword>
<feature type="transmembrane region" description="Helical" evidence="2">
    <location>
        <begin position="325"/>
        <end position="342"/>
    </location>
</feature>
<dbReference type="EMBL" id="FNHI01000003">
    <property type="protein sequence ID" value="SDM04968.1"/>
    <property type="molecule type" value="Genomic_DNA"/>
</dbReference>
<keyword evidence="2" id="KW-0812">Transmembrane</keyword>
<feature type="transmembrane region" description="Helical" evidence="2">
    <location>
        <begin position="217"/>
        <end position="233"/>
    </location>
</feature>
<dbReference type="InterPro" id="IPR045691">
    <property type="entry name" value="DUF6056"/>
</dbReference>
<dbReference type="Pfam" id="PF19528">
    <property type="entry name" value="DUF6056"/>
    <property type="match status" value="1"/>
</dbReference>
<feature type="transmembrane region" description="Helical" evidence="2">
    <location>
        <begin position="184"/>
        <end position="205"/>
    </location>
</feature>
<dbReference type="STRING" id="1196353.SAMN05444921_103232"/>
<dbReference type="AlphaFoldDB" id="A0A1G9Q1P9"/>
<feature type="region of interest" description="Disordered" evidence="1">
    <location>
        <begin position="25"/>
        <end position="46"/>
    </location>
</feature>
<gene>
    <name evidence="3" type="ORF">SAMN05444921_103232</name>
</gene>
<keyword evidence="2" id="KW-1133">Transmembrane helix</keyword>
<feature type="transmembrane region" description="Helical" evidence="2">
    <location>
        <begin position="263"/>
        <end position="283"/>
    </location>
</feature>